<comment type="subcellular location">
    <subcellularLocation>
        <location evidence="1">Cell membrane</location>
        <topology evidence="1">Multi-pass membrane protein</topology>
    </subcellularLocation>
</comment>
<gene>
    <name evidence="9" type="ORF">H8S40_14315</name>
</gene>
<keyword evidence="6 7" id="KW-0472">Membrane</keyword>
<feature type="transmembrane region" description="Helical" evidence="8">
    <location>
        <begin position="324"/>
        <end position="341"/>
    </location>
</feature>
<feature type="transmembrane region" description="Helical" evidence="8">
    <location>
        <begin position="481"/>
        <end position="504"/>
    </location>
</feature>
<evidence type="ECO:0000256" key="2">
    <source>
        <dbReference type="ARBA" id="ARBA00010323"/>
    </source>
</evidence>
<dbReference type="PANTHER" id="PTHR13285">
    <property type="entry name" value="ACYLTRANSFERASE"/>
    <property type="match status" value="1"/>
</dbReference>
<accession>A0ABR7GD80</accession>
<evidence type="ECO:0000256" key="3">
    <source>
        <dbReference type="ARBA" id="ARBA00022475"/>
    </source>
</evidence>
<dbReference type="Pfam" id="PF03062">
    <property type="entry name" value="MBOAT"/>
    <property type="match status" value="1"/>
</dbReference>
<evidence type="ECO:0000256" key="8">
    <source>
        <dbReference type="SAM" id="Phobius"/>
    </source>
</evidence>
<sequence>MSLTSNLFFLFTAMGLCIYYIVPKRLQWVVLLICSYCYYMIISIPAVFFLLFSTLVTYGCALWIKHIDNIQVEEKVDVKKKKRIVIFGIVLDLGMLAFLKYSNFLILNINAITNSHINLFHMILPLGISYYTFQTLGYLLDVYWGRAEAETNLGKYALFVSFFPQLVQGPIGRYGRLADQLTSSHKFELHQIKYGVERIVWGLFKKMIVAEWASVYRIAIFSNPEQYSGIAVFGVLLYTIELYGDFAGGIDIVLGVAAMFGIRLDENFRQPLFSVSISDFWRRWHISLGTWMKDYVFYPLTLSKAMCKLQKKAKVKWGRKKGRFVTIAVSDLIVFVLVGLWHGPSWNNIGWGFYNGVIIATSGFMADTYKVWKTKLHIKDQSKGYHLFMILRTFILFNLGQYFDCVSSVGEALKMMKYSVTSFQPSQFLMISSGKLGVEYTPYALLTLFIGCVIWFIVSVLKEKGINMEEAAAKTPIALEFLICILLLISIPLFSPMSVARGFIYAQF</sequence>
<dbReference type="PIRSF" id="PIRSF016636">
    <property type="entry name" value="AlgI_DltB"/>
    <property type="match status" value="1"/>
</dbReference>
<dbReference type="EMBL" id="JACOPE010000001">
    <property type="protein sequence ID" value="MBC5684691.1"/>
    <property type="molecule type" value="Genomic_DNA"/>
</dbReference>
<keyword evidence="4 8" id="KW-0812">Transmembrane</keyword>
<feature type="transmembrane region" description="Helical" evidence="8">
    <location>
        <begin position="84"/>
        <end position="107"/>
    </location>
</feature>
<feature type="transmembrane region" description="Helical" evidence="8">
    <location>
        <begin position="440"/>
        <end position="461"/>
    </location>
</feature>
<dbReference type="InterPro" id="IPR028362">
    <property type="entry name" value="AlgI"/>
</dbReference>
<keyword evidence="10" id="KW-1185">Reference proteome</keyword>
<evidence type="ECO:0000313" key="10">
    <source>
        <dbReference type="Proteomes" id="UP000631576"/>
    </source>
</evidence>
<feature type="transmembrane region" description="Helical" evidence="8">
    <location>
        <begin position="384"/>
        <end position="403"/>
    </location>
</feature>
<feature type="transmembrane region" description="Helical" evidence="8">
    <location>
        <begin position="353"/>
        <end position="372"/>
    </location>
</feature>
<feature type="transmembrane region" description="Helical" evidence="8">
    <location>
        <begin position="119"/>
        <end position="140"/>
    </location>
</feature>
<keyword evidence="7" id="KW-0808">Transferase</keyword>
<reference evidence="9 10" key="1">
    <citation type="submission" date="2020-08" db="EMBL/GenBank/DDBJ databases">
        <title>Genome public.</title>
        <authorList>
            <person name="Liu C."/>
            <person name="Sun Q."/>
        </authorList>
    </citation>
    <scope>NUCLEOTIDE SEQUENCE [LARGE SCALE GENOMIC DNA]</scope>
    <source>
        <strain evidence="9 10">NSJ-13</strain>
    </source>
</reference>
<protein>
    <submittedName>
        <fullName evidence="9">MBOAT family protein</fullName>
    </submittedName>
</protein>
<evidence type="ECO:0000256" key="1">
    <source>
        <dbReference type="ARBA" id="ARBA00004651"/>
    </source>
</evidence>
<keyword evidence="7" id="KW-0012">Acyltransferase</keyword>
<proteinExistence type="inferred from homology"/>
<dbReference type="InterPro" id="IPR004299">
    <property type="entry name" value="MBOAT_fam"/>
</dbReference>
<comment type="similarity">
    <text evidence="2 7">Belongs to the membrane-bound acyltransferase family.</text>
</comment>
<evidence type="ECO:0000256" key="5">
    <source>
        <dbReference type="ARBA" id="ARBA00022989"/>
    </source>
</evidence>
<comment type="caution">
    <text evidence="9">The sequence shown here is derived from an EMBL/GenBank/DDBJ whole genome shotgun (WGS) entry which is preliminary data.</text>
</comment>
<evidence type="ECO:0000256" key="4">
    <source>
        <dbReference type="ARBA" id="ARBA00022692"/>
    </source>
</evidence>
<keyword evidence="3 7" id="KW-1003">Cell membrane</keyword>
<keyword evidence="5 8" id="KW-1133">Transmembrane helix</keyword>
<name>A0ABR7GD80_9FIRM</name>
<evidence type="ECO:0000313" key="9">
    <source>
        <dbReference type="EMBL" id="MBC5684691.1"/>
    </source>
</evidence>
<feature type="transmembrane region" description="Helical" evidence="8">
    <location>
        <begin position="7"/>
        <end position="26"/>
    </location>
</feature>
<organism evidence="9 10">
    <name type="scientific">Ruminococcus hominis</name>
    <dbReference type="NCBI Taxonomy" id="2763065"/>
    <lineage>
        <taxon>Bacteria</taxon>
        <taxon>Bacillati</taxon>
        <taxon>Bacillota</taxon>
        <taxon>Clostridia</taxon>
        <taxon>Eubacteriales</taxon>
        <taxon>Oscillospiraceae</taxon>
        <taxon>Ruminococcus</taxon>
    </lineage>
</organism>
<dbReference type="Proteomes" id="UP000631576">
    <property type="component" value="Unassembled WGS sequence"/>
</dbReference>
<dbReference type="PANTHER" id="PTHR13285:SF18">
    <property type="entry name" value="PROTEIN-CYSTEINE N-PALMITOYLTRANSFERASE RASP"/>
    <property type="match status" value="1"/>
</dbReference>
<evidence type="ECO:0000256" key="7">
    <source>
        <dbReference type="PIRNR" id="PIRNR016636"/>
    </source>
</evidence>
<evidence type="ECO:0000256" key="6">
    <source>
        <dbReference type="ARBA" id="ARBA00023136"/>
    </source>
</evidence>
<dbReference type="PIRSF" id="PIRSF500217">
    <property type="entry name" value="AlgI"/>
    <property type="match status" value="1"/>
</dbReference>
<dbReference type="InterPro" id="IPR024194">
    <property type="entry name" value="Ac/AlaTfrase_AlgI/DltB"/>
</dbReference>
<feature type="transmembrane region" description="Helical" evidence="8">
    <location>
        <begin position="38"/>
        <end position="64"/>
    </location>
</feature>
<dbReference type="InterPro" id="IPR051085">
    <property type="entry name" value="MB_O-acyltransferase"/>
</dbReference>